<dbReference type="SUPFAM" id="SSF53649">
    <property type="entry name" value="Alkaline phosphatase-like"/>
    <property type="match status" value="1"/>
</dbReference>
<dbReference type="PANTHER" id="PTHR30443">
    <property type="entry name" value="INNER MEMBRANE PROTEIN"/>
    <property type="match status" value="1"/>
</dbReference>
<dbReference type="Pfam" id="PF08019">
    <property type="entry name" value="EptA_B_N"/>
    <property type="match status" value="1"/>
</dbReference>
<evidence type="ECO:0000256" key="2">
    <source>
        <dbReference type="ARBA" id="ARBA00022475"/>
    </source>
</evidence>
<keyword evidence="2" id="KW-1003">Cell membrane</keyword>
<dbReference type="InterPro" id="IPR000917">
    <property type="entry name" value="Sulfatase_N"/>
</dbReference>
<dbReference type="InterPro" id="IPR017850">
    <property type="entry name" value="Alkaline_phosphatase_core_sf"/>
</dbReference>
<accession>A0ABY1W301</accession>
<feature type="transmembrane region" description="Helical" evidence="8">
    <location>
        <begin position="46"/>
        <end position="69"/>
    </location>
</feature>
<evidence type="ECO:0000259" key="9">
    <source>
        <dbReference type="Pfam" id="PF00884"/>
    </source>
</evidence>
<dbReference type="GO" id="GO:0016740">
    <property type="term" value="F:transferase activity"/>
    <property type="evidence" value="ECO:0007669"/>
    <property type="project" value="UniProtKB-KW"/>
</dbReference>
<dbReference type="EC" id="2.7.-.-" evidence="11"/>
<keyword evidence="12" id="KW-1185">Reference proteome</keyword>
<dbReference type="Proteomes" id="UP000254849">
    <property type="component" value="Unassembled WGS sequence"/>
</dbReference>
<evidence type="ECO:0000256" key="8">
    <source>
        <dbReference type="SAM" id="Phobius"/>
    </source>
</evidence>
<dbReference type="NCBIfam" id="NF028537">
    <property type="entry name" value="P_eth_NH2_trans"/>
    <property type="match status" value="1"/>
</dbReference>
<evidence type="ECO:0000256" key="4">
    <source>
        <dbReference type="ARBA" id="ARBA00022679"/>
    </source>
</evidence>
<keyword evidence="6 8" id="KW-1133">Transmembrane helix</keyword>
<keyword evidence="7 8" id="KW-0472">Membrane</keyword>
<dbReference type="PANTHER" id="PTHR30443:SF0">
    <property type="entry name" value="PHOSPHOETHANOLAMINE TRANSFERASE EPTA"/>
    <property type="match status" value="1"/>
</dbReference>
<feature type="transmembrane region" description="Helical" evidence="8">
    <location>
        <begin position="118"/>
        <end position="140"/>
    </location>
</feature>
<comment type="subcellular location">
    <subcellularLocation>
        <location evidence="1">Cell inner membrane</location>
        <topology evidence="1">Multi-pass membrane protein</topology>
    </subcellularLocation>
</comment>
<keyword evidence="3" id="KW-0997">Cell inner membrane</keyword>
<keyword evidence="4 11" id="KW-0808">Transferase</keyword>
<sequence length="543" mass="60708">MMAMIKKLRWSDLRFNLFSALLFTLMNALFIGRCWALIAPHHLHDALFAASVPLVLFCAWLVIFSIINLPWLRKPVLAILLFGSAASSYFMYTYGAVIDQNMMVNIFETNSQEAGALITPQLIGWLAVAGLVPALLLSRIDVVSGSLLWTALRRLVSILASLLVIILVASIFYKDYASLFRNNKNIAKMVTPANYISGIVKYTHSRFFAGDQTLVRIGQDAKKGPVIRQQTKKTVLVVVIGEASREQNYSLGGYERDTNPQLKKQGVVFYPHATSCGTETAISVPCMFSGMPRAHYDAGLAHHQEGLMDVLAHAGVNVLWRDNDGGCKGACNRIPHTDMTEWKLNDLCKEGSCLDDALLWRFDNVLDGLKQDSVIVLHLMGSHGPAYYRRYPDNFRRFTPTCDTNEIQDCDRQALINTYDNTILYTDDVLSRTIDALRKHQDTMNTALVYLSDHGESLGENGIYLHGTPYLLAPDQQTHIPLLFWLSGDYARQYGVDTGCLGKRAATDEVSQDNLFSTVLGIMNIQTSLYQPQEDMLSACRKN</sequence>
<dbReference type="InterPro" id="IPR012549">
    <property type="entry name" value="EptA-like_N"/>
</dbReference>
<feature type="transmembrane region" description="Helical" evidence="8">
    <location>
        <begin position="76"/>
        <end position="98"/>
    </location>
</feature>
<dbReference type="InterPro" id="IPR058130">
    <property type="entry name" value="PEA_transf_C"/>
</dbReference>
<evidence type="ECO:0000259" key="10">
    <source>
        <dbReference type="Pfam" id="PF08019"/>
    </source>
</evidence>
<name>A0ABY1W301_9ENTR</name>
<dbReference type="EMBL" id="UFYH01000001">
    <property type="protein sequence ID" value="STD06609.1"/>
    <property type="molecule type" value="Genomic_DNA"/>
</dbReference>
<protein>
    <submittedName>
        <fullName evidence="11">Phosphoethanolamine transferase eptA</fullName>
        <ecNumber evidence="11">2.7.-.-</ecNumber>
    </submittedName>
</protein>
<gene>
    <name evidence="11" type="primary">eptA</name>
    <name evidence="11" type="ORF">NCTC9529_01837</name>
</gene>
<dbReference type="InterPro" id="IPR040423">
    <property type="entry name" value="PEA_transferase"/>
</dbReference>
<dbReference type="Gene3D" id="3.40.720.10">
    <property type="entry name" value="Alkaline Phosphatase, subunit A"/>
    <property type="match status" value="1"/>
</dbReference>
<evidence type="ECO:0000256" key="1">
    <source>
        <dbReference type="ARBA" id="ARBA00004429"/>
    </source>
</evidence>
<evidence type="ECO:0000256" key="6">
    <source>
        <dbReference type="ARBA" id="ARBA00022989"/>
    </source>
</evidence>
<evidence type="ECO:0000313" key="12">
    <source>
        <dbReference type="Proteomes" id="UP000254849"/>
    </source>
</evidence>
<dbReference type="CDD" id="cd16017">
    <property type="entry name" value="LptA"/>
    <property type="match status" value="1"/>
</dbReference>
<evidence type="ECO:0000256" key="7">
    <source>
        <dbReference type="ARBA" id="ARBA00023136"/>
    </source>
</evidence>
<dbReference type="Pfam" id="PF00884">
    <property type="entry name" value="Sulfatase"/>
    <property type="match status" value="1"/>
</dbReference>
<comment type="caution">
    <text evidence="11">The sequence shown here is derived from an EMBL/GenBank/DDBJ whole genome shotgun (WGS) entry which is preliminary data.</text>
</comment>
<dbReference type="NCBIfam" id="NF008619">
    <property type="entry name" value="PRK11598.1"/>
    <property type="match status" value="1"/>
</dbReference>
<evidence type="ECO:0000256" key="5">
    <source>
        <dbReference type="ARBA" id="ARBA00022692"/>
    </source>
</evidence>
<evidence type="ECO:0000313" key="11">
    <source>
        <dbReference type="EMBL" id="STD06609.1"/>
    </source>
</evidence>
<proteinExistence type="predicted"/>
<keyword evidence="5 8" id="KW-0812">Transmembrane</keyword>
<feature type="domain" description="Phosphoethanolamine transferase N-terminal" evidence="10">
    <location>
        <begin position="56"/>
        <end position="205"/>
    </location>
</feature>
<feature type="domain" description="Sulfatase N-terminal" evidence="9">
    <location>
        <begin position="236"/>
        <end position="525"/>
    </location>
</feature>
<feature type="transmembrane region" description="Helical" evidence="8">
    <location>
        <begin position="152"/>
        <end position="173"/>
    </location>
</feature>
<organism evidence="11 12">
    <name type="scientific">Cronobacter universalis NCTC 9529</name>
    <dbReference type="NCBI Taxonomy" id="1074000"/>
    <lineage>
        <taxon>Bacteria</taxon>
        <taxon>Pseudomonadati</taxon>
        <taxon>Pseudomonadota</taxon>
        <taxon>Gammaproteobacteria</taxon>
        <taxon>Enterobacterales</taxon>
        <taxon>Enterobacteriaceae</taxon>
        <taxon>Cronobacter</taxon>
    </lineage>
</organism>
<reference evidence="11 12" key="1">
    <citation type="submission" date="2018-06" db="EMBL/GenBank/DDBJ databases">
        <authorList>
            <consortium name="Pathogen Informatics"/>
            <person name="Doyle S."/>
        </authorList>
    </citation>
    <scope>NUCLEOTIDE SEQUENCE [LARGE SCALE GENOMIC DNA]</scope>
    <source>
        <strain evidence="12">NCTC 9529</strain>
    </source>
</reference>
<evidence type="ECO:0000256" key="3">
    <source>
        <dbReference type="ARBA" id="ARBA00022519"/>
    </source>
</evidence>